<dbReference type="PANTHER" id="PTHR33434">
    <property type="entry name" value="DEGV DOMAIN-CONTAINING PROTEIN DR_1986-RELATED"/>
    <property type="match status" value="1"/>
</dbReference>
<dbReference type="Pfam" id="PF21645">
    <property type="entry name" value="FakA-like_M"/>
    <property type="match status" value="1"/>
</dbReference>
<accession>X0WZ29</accession>
<dbReference type="GO" id="GO:0004371">
    <property type="term" value="F:glycerone kinase activity"/>
    <property type="evidence" value="ECO:0007669"/>
    <property type="project" value="InterPro"/>
</dbReference>
<dbReference type="SUPFAM" id="SSF101473">
    <property type="entry name" value="DhaL-like"/>
    <property type="match status" value="1"/>
</dbReference>
<reference evidence="2" key="1">
    <citation type="journal article" date="2014" name="Front. Microbiol.">
        <title>High frequency of phylogenetically diverse reductive dehalogenase-homologous genes in deep subseafloor sedimentary metagenomes.</title>
        <authorList>
            <person name="Kawai M."/>
            <person name="Futagami T."/>
            <person name="Toyoda A."/>
            <person name="Takaki Y."/>
            <person name="Nishi S."/>
            <person name="Hori S."/>
            <person name="Arai W."/>
            <person name="Tsubouchi T."/>
            <person name="Morono Y."/>
            <person name="Uchiyama I."/>
            <person name="Ito T."/>
            <person name="Fujiyama A."/>
            <person name="Inagaki F."/>
            <person name="Takami H."/>
        </authorList>
    </citation>
    <scope>NUCLEOTIDE SEQUENCE</scope>
    <source>
        <strain evidence="2">Expedition CK06-06</strain>
    </source>
</reference>
<dbReference type="SMART" id="SM01120">
    <property type="entry name" value="Dak2"/>
    <property type="match status" value="1"/>
</dbReference>
<dbReference type="Gene3D" id="1.25.40.340">
    <property type="match status" value="1"/>
</dbReference>
<dbReference type="PROSITE" id="PS51480">
    <property type="entry name" value="DHAL"/>
    <property type="match status" value="1"/>
</dbReference>
<dbReference type="GO" id="GO:0006071">
    <property type="term" value="P:glycerol metabolic process"/>
    <property type="evidence" value="ECO:0007669"/>
    <property type="project" value="InterPro"/>
</dbReference>
<sequence>GDTGTNMYLTMRSVVEEARRCREEGAGAIMAAMSRGALMGARGNSGVILSQIIRGMTRAVGEVEGIDAGTWIRGMEEGAAAAYKAVTKPAEGTILTVMREAGEAGRRELDSGARDIVGVLEVTVEAASESLERTPTLLPVLAEAGVVDAGGKGLLVLLDGMTRHLKGEPMEVTVGVREGQVGQEWLVVTSQLHEQEESLYGYCTNLLIGGRELDPDSVRNRMLELGDSVLVVGDERLVRVHLHTDDPGA</sequence>
<dbReference type="InterPro" id="IPR004007">
    <property type="entry name" value="DhaL_dom"/>
</dbReference>
<proteinExistence type="predicted"/>
<evidence type="ECO:0000313" key="2">
    <source>
        <dbReference type="EMBL" id="GAG35960.1"/>
    </source>
</evidence>
<feature type="domain" description="DhaL" evidence="1">
    <location>
        <begin position="1"/>
        <end position="163"/>
    </location>
</feature>
<organism evidence="2">
    <name type="scientific">marine sediment metagenome</name>
    <dbReference type="NCBI Taxonomy" id="412755"/>
    <lineage>
        <taxon>unclassified sequences</taxon>
        <taxon>metagenomes</taxon>
        <taxon>ecological metagenomes</taxon>
    </lineage>
</organism>
<dbReference type="InterPro" id="IPR048394">
    <property type="entry name" value="FakA-like_M"/>
</dbReference>
<name>X0WZ29_9ZZZZ</name>
<feature type="non-terminal residue" evidence="2">
    <location>
        <position position="249"/>
    </location>
</feature>
<gene>
    <name evidence="2" type="ORF">S01H1_67108</name>
</gene>
<dbReference type="PANTHER" id="PTHR33434:SF4">
    <property type="entry name" value="PHOSPHATASE PROTEIN"/>
    <property type="match status" value="1"/>
</dbReference>
<dbReference type="EMBL" id="BARS01044418">
    <property type="protein sequence ID" value="GAG35960.1"/>
    <property type="molecule type" value="Genomic_DNA"/>
</dbReference>
<comment type="caution">
    <text evidence="2">The sequence shown here is derived from an EMBL/GenBank/DDBJ whole genome shotgun (WGS) entry which is preliminary data.</text>
</comment>
<feature type="non-terminal residue" evidence="2">
    <location>
        <position position="1"/>
    </location>
</feature>
<evidence type="ECO:0000259" key="1">
    <source>
        <dbReference type="PROSITE" id="PS51480"/>
    </source>
</evidence>
<dbReference type="InterPro" id="IPR036117">
    <property type="entry name" value="DhaL_dom_sf"/>
</dbReference>
<dbReference type="AlphaFoldDB" id="X0WZ29"/>
<protein>
    <recommendedName>
        <fullName evidence="1">DhaL domain-containing protein</fullName>
    </recommendedName>
</protein>
<dbReference type="Pfam" id="PF02734">
    <property type="entry name" value="Dak2"/>
    <property type="match status" value="1"/>
</dbReference>
<dbReference type="InterPro" id="IPR050270">
    <property type="entry name" value="DegV_domain_contain"/>
</dbReference>